<feature type="transmembrane region" description="Helical" evidence="2">
    <location>
        <begin position="62"/>
        <end position="87"/>
    </location>
</feature>
<dbReference type="PANTHER" id="PTHR10566:SF113">
    <property type="entry name" value="PROTEIN ACTIVITY OF BC1 COMPLEX KINASE 7, CHLOROPLASTIC"/>
    <property type="match status" value="1"/>
</dbReference>
<dbReference type="InterPro" id="IPR000719">
    <property type="entry name" value="Prot_kinase_dom"/>
</dbReference>
<protein>
    <submittedName>
        <fullName evidence="4">AarF/UbiB family protein</fullName>
    </submittedName>
</protein>
<dbReference type="RefSeq" id="WP_264247699.1">
    <property type="nucleotide sequence ID" value="NZ_CP107567.1"/>
</dbReference>
<feature type="domain" description="Protein kinase" evidence="3">
    <location>
        <begin position="215"/>
        <end position="593"/>
    </location>
</feature>
<dbReference type="PROSITE" id="PS50011">
    <property type="entry name" value="PROTEIN_KINASE_DOM"/>
    <property type="match status" value="1"/>
</dbReference>
<dbReference type="SUPFAM" id="SSF56112">
    <property type="entry name" value="Protein kinase-like (PK-like)"/>
    <property type="match status" value="1"/>
</dbReference>
<dbReference type="EMBL" id="CP107567">
    <property type="protein sequence ID" value="UYQ64839.1"/>
    <property type="molecule type" value="Genomic_DNA"/>
</dbReference>
<reference evidence="4" key="1">
    <citation type="submission" date="2022-10" db="EMBL/GenBank/DDBJ databases">
        <title>Cytochrome P450 Catalyzes Benzene Ring Formation in the Biosynthesis of Trialkyl-Substituted Aromatic Polyketides.</title>
        <authorList>
            <person name="Zhao E."/>
            <person name="Ge H."/>
        </authorList>
    </citation>
    <scope>NUCLEOTIDE SEQUENCE</scope>
    <source>
        <strain evidence="4">NA0869</strain>
    </source>
</reference>
<proteinExistence type="inferred from homology"/>
<keyword evidence="2" id="KW-1133">Transmembrane helix</keyword>
<evidence type="ECO:0000256" key="2">
    <source>
        <dbReference type="SAM" id="Phobius"/>
    </source>
</evidence>
<gene>
    <name evidence="4" type="ORF">OGH68_27525</name>
</gene>
<keyword evidence="2" id="KW-0812">Transmembrane</keyword>
<keyword evidence="2" id="KW-0472">Membrane</keyword>
<feature type="transmembrane region" description="Helical" evidence="2">
    <location>
        <begin position="629"/>
        <end position="647"/>
    </location>
</feature>
<dbReference type="Gene3D" id="1.10.510.10">
    <property type="entry name" value="Transferase(Phosphotransferase) domain 1"/>
    <property type="match status" value="1"/>
</dbReference>
<dbReference type="InterPro" id="IPR004147">
    <property type="entry name" value="ABC1_dom"/>
</dbReference>
<sequence>MNTAVLVLLAALSLTIFLTGLASGARRLLGISIGKGRAVLTAGVGLTAGTLISRPLRDVQPLALISLEIGVSLLVAMAFLAVTEVVVPSGTLPGLVRLPQAVRRRFARTRRYARLSRIFVRHGLGRFFSGKSRRGPGAPAERALLAPSLRKALEEAGVTFVKLGQVMSTRYDLMPPEFIEELSKLQDQATSEPWPAVERVLAEELGAPPGEVFAEFDHRPLAAGSIAQVHRARLHTGEQVAVKVQRPGARSIVVDDLDILYRFAAKVELHSDWGRSVGAMALAQGFAVSLQEELDFRIEARNTLSVAAAIEESSSGDSVIRVPAVHEKLCSRRVLVTEWMEGIPLHSVSAALDERRLDRGALARAMLECLLGQIMTSGVFHADPHPGNLLLLEDGRLGMLDFGSVGRIDRSLRSTLRSMLLALHRGDPPGLCDSLLELVAQPEHIDERQLERALGQFLARHFAPGIKPDREMFADLFSIVSRYGISVPPEIAAVFRALATMEGSLDRLVPGFDIVTEARSFAVTQHLHKLRPEALGRTLTEELISVVPMLRRLPRRIERIGGAVESGQLVVGVRMFADPEDRRFVRSLVHEVLLAFLGGMIGLVGVQLLRTSGGPRISDGLGLFELFGYNLLVISCVLVMRVLFLMVGGPRRR</sequence>
<dbReference type="Pfam" id="PF03109">
    <property type="entry name" value="ABC1"/>
    <property type="match status" value="1"/>
</dbReference>
<evidence type="ECO:0000256" key="1">
    <source>
        <dbReference type="ARBA" id="ARBA00009670"/>
    </source>
</evidence>
<dbReference type="CDD" id="cd05121">
    <property type="entry name" value="ABC1_ADCK3-like"/>
    <property type="match status" value="1"/>
</dbReference>
<name>A0ABY6IDQ0_STRPE</name>
<organism evidence="4 5">
    <name type="scientific">Streptomyces peucetius</name>
    <dbReference type="NCBI Taxonomy" id="1950"/>
    <lineage>
        <taxon>Bacteria</taxon>
        <taxon>Bacillati</taxon>
        <taxon>Actinomycetota</taxon>
        <taxon>Actinomycetes</taxon>
        <taxon>Kitasatosporales</taxon>
        <taxon>Streptomycetaceae</taxon>
        <taxon>Streptomyces</taxon>
    </lineage>
</organism>
<dbReference type="InterPro" id="IPR011009">
    <property type="entry name" value="Kinase-like_dom_sf"/>
</dbReference>
<keyword evidence="5" id="KW-1185">Reference proteome</keyword>
<dbReference type="PANTHER" id="PTHR10566">
    <property type="entry name" value="CHAPERONE-ACTIVITY OF BC1 COMPLEX CABC1 -RELATED"/>
    <property type="match status" value="1"/>
</dbReference>
<evidence type="ECO:0000313" key="4">
    <source>
        <dbReference type="EMBL" id="UYQ64839.1"/>
    </source>
</evidence>
<comment type="similarity">
    <text evidence="1">Belongs to the protein kinase superfamily. ADCK protein kinase family.</text>
</comment>
<dbReference type="Proteomes" id="UP001163878">
    <property type="component" value="Chromosome"/>
</dbReference>
<dbReference type="InterPro" id="IPR050154">
    <property type="entry name" value="UbiB_kinase"/>
</dbReference>
<evidence type="ECO:0000313" key="5">
    <source>
        <dbReference type="Proteomes" id="UP001163878"/>
    </source>
</evidence>
<evidence type="ECO:0000259" key="3">
    <source>
        <dbReference type="PROSITE" id="PS50011"/>
    </source>
</evidence>
<feature type="transmembrane region" description="Helical" evidence="2">
    <location>
        <begin position="592"/>
        <end position="609"/>
    </location>
</feature>
<accession>A0ABY6IDQ0</accession>